<reference evidence="2 3" key="1">
    <citation type="submission" date="2020-08" db="EMBL/GenBank/DDBJ databases">
        <title>Genomic Encyclopedia of Type Strains, Phase IV (KMG-IV): sequencing the most valuable type-strain genomes for metagenomic binning, comparative biology and taxonomic classification.</title>
        <authorList>
            <person name="Goeker M."/>
        </authorList>
    </citation>
    <scope>NUCLEOTIDE SEQUENCE [LARGE SCALE GENOMIC DNA]</scope>
    <source>
        <strain evidence="2 3">DSM 25966</strain>
    </source>
</reference>
<name>A0A840AT96_9HYPH</name>
<organism evidence="2 3">
    <name type="scientific">Kaistia hirudinis</name>
    <dbReference type="NCBI Taxonomy" id="1293440"/>
    <lineage>
        <taxon>Bacteria</taxon>
        <taxon>Pseudomonadati</taxon>
        <taxon>Pseudomonadota</taxon>
        <taxon>Alphaproteobacteria</taxon>
        <taxon>Hyphomicrobiales</taxon>
        <taxon>Kaistiaceae</taxon>
        <taxon>Kaistia</taxon>
    </lineage>
</organism>
<evidence type="ECO:0000313" key="3">
    <source>
        <dbReference type="Proteomes" id="UP000553963"/>
    </source>
</evidence>
<sequence length="105" mass="10996">MKISSGFLRLACGAALLTFSASPLFAQAADPAAPAASAPTLSGPTSGSDTNVIDDNKVFDFDITSGTMNLTDEQKLAASNECKQTIMTDPTRYSVAVKTFCQQLQ</sequence>
<gene>
    <name evidence="2" type="ORF">GGR25_003531</name>
</gene>
<evidence type="ECO:0000256" key="1">
    <source>
        <dbReference type="SAM" id="SignalP"/>
    </source>
</evidence>
<feature type="chain" id="PRO_5032745179" evidence="1">
    <location>
        <begin position="29"/>
        <end position="105"/>
    </location>
</feature>
<evidence type="ECO:0000313" key="2">
    <source>
        <dbReference type="EMBL" id="MBB3932473.1"/>
    </source>
</evidence>
<proteinExistence type="predicted"/>
<comment type="caution">
    <text evidence="2">The sequence shown here is derived from an EMBL/GenBank/DDBJ whole genome shotgun (WGS) entry which is preliminary data.</text>
</comment>
<protein>
    <submittedName>
        <fullName evidence="2">Uncharacterized protein</fullName>
    </submittedName>
</protein>
<accession>A0A840AT96</accession>
<feature type="signal peptide" evidence="1">
    <location>
        <begin position="1"/>
        <end position="28"/>
    </location>
</feature>
<dbReference type="RefSeq" id="WP_183400097.1">
    <property type="nucleotide sequence ID" value="NZ_JACIDS010000004.1"/>
</dbReference>
<keyword evidence="3" id="KW-1185">Reference proteome</keyword>
<dbReference type="EMBL" id="JACIDS010000004">
    <property type="protein sequence ID" value="MBB3932473.1"/>
    <property type="molecule type" value="Genomic_DNA"/>
</dbReference>
<dbReference type="Proteomes" id="UP000553963">
    <property type="component" value="Unassembled WGS sequence"/>
</dbReference>
<dbReference type="AlphaFoldDB" id="A0A840AT96"/>
<keyword evidence="1" id="KW-0732">Signal</keyword>